<dbReference type="InterPro" id="IPR020449">
    <property type="entry name" value="Tscrpt_reg_AraC-type_HTH"/>
</dbReference>
<feature type="domain" description="HTH araC/xylS-type" evidence="4">
    <location>
        <begin position="12"/>
        <end position="110"/>
    </location>
</feature>
<dbReference type="InterPro" id="IPR009057">
    <property type="entry name" value="Homeodomain-like_sf"/>
</dbReference>
<reference evidence="5" key="1">
    <citation type="submission" date="2023-03" db="EMBL/GenBank/DDBJ databases">
        <title>Chitinimonas shenzhenensis gen. nov., sp. nov., a novel member of family Burkholderiaceae isolated from activated sludge collected in Shen Zhen, China.</title>
        <authorList>
            <person name="Wang X."/>
        </authorList>
    </citation>
    <scope>NUCLEOTIDE SEQUENCE</scope>
    <source>
        <strain evidence="5">DQS-5</strain>
    </source>
</reference>
<dbReference type="InterPro" id="IPR010499">
    <property type="entry name" value="AraC_E-bd"/>
</dbReference>
<keyword evidence="3" id="KW-0804">Transcription</keyword>
<name>A0ABT7E2X5_9NEIS</name>
<keyword evidence="6" id="KW-1185">Reference proteome</keyword>
<evidence type="ECO:0000259" key="4">
    <source>
        <dbReference type="PROSITE" id="PS01124"/>
    </source>
</evidence>
<dbReference type="RefSeq" id="WP_284102918.1">
    <property type="nucleotide sequence ID" value="NZ_JARRAF010000043.1"/>
</dbReference>
<dbReference type="Gene3D" id="3.20.80.10">
    <property type="entry name" value="Regulatory factor, effector binding domain"/>
    <property type="match status" value="1"/>
</dbReference>
<dbReference type="InterPro" id="IPR018060">
    <property type="entry name" value="HTH_AraC"/>
</dbReference>
<dbReference type="EMBL" id="JARRAF010000043">
    <property type="protein sequence ID" value="MDK2126599.1"/>
    <property type="molecule type" value="Genomic_DNA"/>
</dbReference>
<dbReference type="InterPro" id="IPR018062">
    <property type="entry name" value="HTH_AraC-typ_CS"/>
</dbReference>
<evidence type="ECO:0000256" key="3">
    <source>
        <dbReference type="ARBA" id="ARBA00023163"/>
    </source>
</evidence>
<protein>
    <submittedName>
        <fullName evidence="5">AraC family transcriptional regulator</fullName>
    </submittedName>
</protein>
<dbReference type="InterPro" id="IPR011256">
    <property type="entry name" value="Reg_factor_effector_dom_sf"/>
</dbReference>
<dbReference type="PRINTS" id="PR00032">
    <property type="entry name" value="HTHARAC"/>
</dbReference>
<dbReference type="SMART" id="SM00342">
    <property type="entry name" value="HTH_ARAC"/>
    <property type="match status" value="1"/>
</dbReference>
<evidence type="ECO:0000313" key="6">
    <source>
        <dbReference type="Proteomes" id="UP001172778"/>
    </source>
</evidence>
<dbReference type="Pfam" id="PF06445">
    <property type="entry name" value="GyrI-like"/>
    <property type="match status" value="1"/>
</dbReference>
<evidence type="ECO:0000256" key="2">
    <source>
        <dbReference type="ARBA" id="ARBA00023125"/>
    </source>
</evidence>
<dbReference type="SUPFAM" id="SSF46689">
    <property type="entry name" value="Homeodomain-like"/>
    <property type="match status" value="2"/>
</dbReference>
<gene>
    <name evidence="5" type="ORF">PZA18_21375</name>
</gene>
<proteinExistence type="predicted"/>
<keyword evidence="1" id="KW-0805">Transcription regulation</keyword>
<organism evidence="5 6">
    <name type="scientific">Parachitinimonas caeni</name>
    <dbReference type="NCBI Taxonomy" id="3031301"/>
    <lineage>
        <taxon>Bacteria</taxon>
        <taxon>Pseudomonadati</taxon>
        <taxon>Pseudomonadota</taxon>
        <taxon>Betaproteobacteria</taxon>
        <taxon>Neisseriales</taxon>
        <taxon>Chitinibacteraceae</taxon>
        <taxon>Parachitinimonas</taxon>
    </lineage>
</organism>
<dbReference type="Gene3D" id="1.10.10.60">
    <property type="entry name" value="Homeodomain-like"/>
    <property type="match status" value="1"/>
</dbReference>
<dbReference type="InterPro" id="IPR029442">
    <property type="entry name" value="GyrI-like"/>
</dbReference>
<dbReference type="PANTHER" id="PTHR40055:SF1">
    <property type="entry name" value="TRANSCRIPTIONAL REGULATOR YGIV-RELATED"/>
    <property type="match status" value="1"/>
</dbReference>
<sequence>MPANRHYAARLARVTEYIHQHLDDELDLLRLAEIACMSPYHWHRIYSAIHGESVAATVKRLRLHRAAGLLVHTQLPVREVARRSGYPNLSAFTRAFGASYGLPPARYRTAGSHQPFQQALAQASVAAHEVIIGRLDPVTTLSARHRGSYMRIGEAFEKLVGWLGAHHQLRPDMRYFGVYEDDPTAIAEDDLHARAALSMPAPLPHASPFEPLTLGAPRCAILRHVGPYADMRHAYLWLFGVWLPQSGEEAADAPVLEEYLNNPRSTPPAELITHIYLPLR</sequence>
<dbReference type="PROSITE" id="PS01124">
    <property type="entry name" value="HTH_ARAC_FAMILY_2"/>
    <property type="match status" value="1"/>
</dbReference>
<dbReference type="PANTHER" id="PTHR40055">
    <property type="entry name" value="TRANSCRIPTIONAL REGULATOR YGIV-RELATED"/>
    <property type="match status" value="1"/>
</dbReference>
<accession>A0ABT7E2X5</accession>
<dbReference type="SMART" id="SM00871">
    <property type="entry name" value="AraC_E_bind"/>
    <property type="match status" value="1"/>
</dbReference>
<dbReference type="PROSITE" id="PS00041">
    <property type="entry name" value="HTH_ARAC_FAMILY_1"/>
    <property type="match status" value="1"/>
</dbReference>
<dbReference type="SUPFAM" id="SSF55136">
    <property type="entry name" value="Probable bacterial effector-binding domain"/>
    <property type="match status" value="1"/>
</dbReference>
<comment type="caution">
    <text evidence="5">The sequence shown here is derived from an EMBL/GenBank/DDBJ whole genome shotgun (WGS) entry which is preliminary data.</text>
</comment>
<keyword evidence="2" id="KW-0238">DNA-binding</keyword>
<evidence type="ECO:0000256" key="1">
    <source>
        <dbReference type="ARBA" id="ARBA00023015"/>
    </source>
</evidence>
<dbReference type="InterPro" id="IPR050908">
    <property type="entry name" value="SmbC-like"/>
</dbReference>
<evidence type="ECO:0000313" key="5">
    <source>
        <dbReference type="EMBL" id="MDK2126599.1"/>
    </source>
</evidence>
<dbReference type="Proteomes" id="UP001172778">
    <property type="component" value="Unassembled WGS sequence"/>
</dbReference>
<dbReference type="Pfam" id="PF12833">
    <property type="entry name" value="HTH_18"/>
    <property type="match status" value="1"/>
</dbReference>